<dbReference type="AlphaFoldDB" id="A0A8H4AV26"/>
<evidence type="ECO:0000256" key="6">
    <source>
        <dbReference type="SAM" id="Phobius"/>
    </source>
</evidence>
<feature type="transmembrane region" description="Helical" evidence="6">
    <location>
        <begin position="152"/>
        <end position="169"/>
    </location>
</feature>
<dbReference type="GO" id="GO:0005886">
    <property type="term" value="C:plasma membrane"/>
    <property type="evidence" value="ECO:0007669"/>
    <property type="project" value="TreeGrafter"/>
</dbReference>
<feature type="transmembrane region" description="Helical" evidence="6">
    <location>
        <begin position="28"/>
        <end position="44"/>
    </location>
</feature>
<evidence type="ECO:0000256" key="2">
    <source>
        <dbReference type="ARBA" id="ARBA00022692"/>
    </source>
</evidence>
<name>A0A8H4AV26_GIGMA</name>
<evidence type="ECO:0000313" key="10">
    <source>
        <dbReference type="Proteomes" id="UP000439903"/>
    </source>
</evidence>
<keyword evidence="7" id="KW-0732">Signal</keyword>
<evidence type="ECO:0000259" key="8">
    <source>
        <dbReference type="Pfam" id="PF00520"/>
    </source>
</evidence>
<dbReference type="InterPro" id="IPR024862">
    <property type="entry name" value="TRPV"/>
</dbReference>
<evidence type="ECO:0000256" key="4">
    <source>
        <dbReference type="ARBA" id="ARBA00022989"/>
    </source>
</evidence>
<comment type="caution">
    <text evidence="9">The sequence shown here is derived from an EMBL/GenBank/DDBJ whole genome shotgun (WGS) entry which is preliminary data.</text>
</comment>
<feature type="signal peptide" evidence="7">
    <location>
        <begin position="1"/>
        <end position="18"/>
    </location>
</feature>
<protein>
    <submittedName>
        <fullName evidence="9">Transient receptor potential cation channel subfamily a member 1-like</fullName>
    </submittedName>
</protein>
<keyword evidence="10" id="KW-1185">Reference proteome</keyword>
<evidence type="ECO:0000256" key="5">
    <source>
        <dbReference type="ARBA" id="ARBA00023136"/>
    </source>
</evidence>
<comment type="subcellular location">
    <subcellularLocation>
        <location evidence="1">Membrane</location>
        <topology evidence="1">Multi-pass membrane protein</topology>
    </subcellularLocation>
</comment>
<feature type="transmembrane region" description="Helical" evidence="6">
    <location>
        <begin position="56"/>
        <end position="75"/>
    </location>
</feature>
<dbReference type="InterPro" id="IPR005821">
    <property type="entry name" value="Ion_trans_dom"/>
</dbReference>
<keyword evidence="4 6" id="KW-1133">Transmembrane helix</keyword>
<evidence type="ECO:0000256" key="3">
    <source>
        <dbReference type="ARBA" id="ARBA00022737"/>
    </source>
</evidence>
<dbReference type="EMBL" id="WTPW01000202">
    <property type="protein sequence ID" value="KAF0535898.1"/>
    <property type="molecule type" value="Genomic_DNA"/>
</dbReference>
<keyword evidence="3" id="KW-0677">Repeat</keyword>
<dbReference type="Pfam" id="PF00520">
    <property type="entry name" value="Ion_trans"/>
    <property type="match status" value="1"/>
</dbReference>
<evidence type="ECO:0000256" key="1">
    <source>
        <dbReference type="ARBA" id="ARBA00004141"/>
    </source>
</evidence>
<feature type="domain" description="Ion transport" evidence="8">
    <location>
        <begin position="68"/>
        <end position="220"/>
    </location>
</feature>
<sequence length="234" mass="26934">MAIYLIFMCCFLIVSTISKDKISWNNQVILLVITIFFGFVHFIFEVRQFIHRPIAYIASPWNWFDYFGTYFAIMIGVAQKVFSFLIVLGIIVLAFAHSLHLLLRPTSEYSYNQPSFTDDANNPWNLVPTYQFILSNSTVGESTLIETPDDNTNLFTMFSTSVLAVYFMLTGDSSFVSSWALKNNWALAFLLVIFSFFTTIYLLNLFISLLGNAIDDRNNEESFLQLRGEVKNFI</sequence>
<dbReference type="GO" id="GO:0005216">
    <property type="term" value="F:monoatomic ion channel activity"/>
    <property type="evidence" value="ECO:0007669"/>
    <property type="project" value="InterPro"/>
</dbReference>
<evidence type="ECO:0000256" key="7">
    <source>
        <dbReference type="SAM" id="SignalP"/>
    </source>
</evidence>
<keyword evidence="5 6" id="KW-0472">Membrane</keyword>
<organism evidence="9 10">
    <name type="scientific">Gigaspora margarita</name>
    <dbReference type="NCBI Taxonomy" id="4874"/>
    <lineage>
        <taxon>Eukaryota</taxon>
        <taxon>Fungi</taxon>
        <taxon>Fungi incertae sedis</taxon>
        <taxon>Mucoromycota</taxon>
        <taxon>Glomeromycotina</taxon>
        <taxon>Glomeromycetes</taxon>
        <taxon>Diversisporales</taxon>
        <taxon>Gigasporaceae</taxon>
        <taxon>Gigaspora</taxon>
    </lineage>
</organism>
<dbReference type="Proteomes" id="UP000439903">
    <property type="component" value="Unassembled WGS sequence"/>
</dbReference>
<evidence type="ECO:0000313" key="9">
    <source>
        <dbReference type="EMBL" id="KAF0535898.1"/>
    </source>
</evidence>
<dbReference type="OrthoDB" id="2352140at2759"/>
<gene>
    <name evidence="9" type="ORF">F8M41_009403</name>
</gene>
<dbReference type="GO" id="GO:0098703">
    <property type="term" value="P:calcium ion import across plasma membrane"/>
    <property type="evidence" value="ECO:0007669"/>
    <property type="project" value="TreeGrafter"/>
</dbReference>
<feature type="transmembrane region" description="Helical" evidence="6">
    <location>
        <begin position="81"/>
        <end position="103"/>
    </location>
</feature>
<reference evidence="9 10" key="1">
    <citation type="journal article" date="2019" name="Environ. Microbiol.">
        <title>At the nexus of three kingdoms: the genome of the mycorrhizal fungus Gigaspora margarita provides insights into plant, endobacterial and fungal interactions.</title>
        <authorList>
            <person name="Venice F."/>
            <person name="Ghignone S."/>
            <person name="Salvioli di Fossalunga A."/>
            <person name="Amselem J."/>
            <person name="Novero M."/>
            <person name="Xianan X."/>
            <person name="Sedzielewska Toro K."/>
            <person name="Morin E."/>
            <person name="Lipzen A."/>
            <person name="Grigoriev I.V."/>
            <person name="Henrissat B."/>
            <person name="Martin F.M."/>
            <person name="Bonfante P."/>
        </authorList>
    </citation>
    <scope>NUCLEOTIDE SEQUENCE [LARGE SCALE GENOMIC DNA]</scope>
    <source>
        <strain evidence="9 10">BEG34</strain>
    </source>
</reference>
<dbReference type="PANTHER" id="PTHR10582:SF2">
    <property type="entry name" value="INACTIVE"/>
    <property type="match status" value="1"/>
</dbReference>
<keyword evidence="9" id="KW-0675">Receptor</keyword>
<accession>A0A8H4AV26</accession>
<proteinExistence type="predicted"/>
<keyword evidence="2 6" id="KW-0812">Transmembrane</keyword>
<feature type="chain" id="PRO_5034689579" evidence="7">
    <location>
        <begin position="19"/>
        <end position="234"/>
    </location>
</feature>
<dbReference type="PANTHER" id="PTHR10582">
    <property type="entry name" value="TRANSIENT RECEPTOR POTENTIAL ION CHANNEL PROTEIN"/>
    <property type="match status" value="1"/>
</dbReference>
<feature type="transmembrane region" description="Helical" evidence="6">
    <location>
        <begin position="185"/>
        <end position="207"/>
    </location>
</feature>